<proteinExistence type="predicted"/>
<keyword evidence="1" id="KW-0472">Membrane</keyword>
<evidence type="ECO:0000256" key="1">
    <source>
        <dbReference type="SAM" id="Phobius"/>
    </source>
</evidence>
<dbReference type="AlphaFoldDB" id="A0A3S4U3K4"/>
<name>A0A3S4U3K4_9ACTO</name>
<feature type="transmembrane region" description="Helical" evidence="1">
    <location>
        <begin position="160"/>
        <end position="188"/>
    </location>
</feature>
<feature type="transmembrane region" description="Helical" evidence="1">
    <location>
        <begin position="18"/>
        <end position="38"/>
    </location>
</feature>
<accession>A0A3S4U3K4</accession>
<feature type="transmembrane region" description="Helical" evidence="1">
    <location>
        <begin position="44"/>
        <end position="63"/>
    </location>
</feature>
<dbReference type="KEGG" id="asla:NCTC11923_02339"/>
<feature type="transmembrane region" description="Helical" evidence="1">
    <location>
        <begin position="92"/>
        <end position="109"/>
    </location>
</feature>
<dbReference type="Proteomes" id="UP000276899">
    <property type="component" value="Chromosome"/>
</dbReference>
<dbReference type="RefSeq" id="WP_026427959.1">
    <property type="nucleotide sequence ID" value="NZ_CBCRWE010000035.1"/>
</dbReference>
<keyword evidence="1" id="KW-1133">Transmembrane helix</keyword>
<organism evidence="2 3">
    <name type="scientific">Actinomyces slackii</name>
    <dbReference type="NCBI Taxonomy" id="52774"/>
    <lineage>
        <taxon>Bacteria</taxon>
        <taxon>Bacillati</taxon>
        <taxon>Actinomycetota</taxon>
        <taxon>Actinomycetes</taxon>
        <taxon>Actinomycetales</taxon>
        <taxon>Actinomycetaceae</taxon>
        <taxon>Actinomyces</taxon>
    </lineage>
</organism>
<dbReference type="InterPro" id="IPR011733">
    <property type="entry name" value="CHP02185_IM"/>
</dbReference>
<feature type="transmembrane region" description="Helical" evidence="1">
    <location>
        <begin position="70"/>
        <end position="86"/>
    </location>
</feature>
<dbReference type="NCBIfam" id="TIGR02185">
    <property type="entry name" value="Trep_Strep"/>
    <property type="match status" value="1"/>
</dbReference>
<dbReference type="STRING" id="1278298.GCA_000428685_01329"/>
<protein>
    <submittedName>
        <fullName evidence="2">Conserved hypothetical integral membrane protein</fullName>
    </submittedName>
</protein>
<feature type="transmembrane region" description="Helical" evidence="1">
    <location>
        <begin position="121"/>
        <end position="140"/>
    </location>
</feature>
<dbReference type="EMBL" id="LR134363">
    <property type="protein sequence ID" value="VEG75667.1"/>
    <property type="molecule type" value="Genomic_DNA"/>
</dbReference>
<keyword evidence="3" id="KW-1185">Reference proteome</keyword>
<reference evidence="2 3" key="1">
    <citation type="submission" date="2018-12" db="EMBL/GenBank/DDBJ databases">
        <authorList>
            <consortium name="Pathogen Informatics"/>
        </authorList>
    </citation>
    <scope>NUCLEOTIDE SEQUENCE [LARGE SCALE GENOMIC DNA]</scope>
    <source>
        <strain evidence="2 3">NCTC11923</strain>
    </source>
</reference>
<evidence type="ECO:0000313" key="2">
    <source>
        <dbReference type="EMBL" id="VEG75667.1"/>
    </source>
</evidence>
<keyword evidence="1" id="KW-0812">Transmembrane</keyword>
<dbReference type="Pfam" id="PF09605">
    <property type="entry name" value="Trep_Strep"/>
    <property type="match status" value="1"/>
</dbReference>
<evidence type="ECO:0000313" key="3">
    <source>
        <dbReference type="Proteomes" id="UP000276899"/>
    </source>
</evidence>
<sequence>MEPTASAASRGISAPRHLITVGVFTALYFVFFFAGGMLGIFHPAMMLIGGVVTVVLNGIVCMLMVAKTRAMWAYTIMGVVVGLLMVGTGHYWATVLVAAALGVVADLITRAGGYRRATANALGYALFSLWGIAPILPIFLNSQAYLADIEAQMGAQYAGTFAAVFSAPVVAAWGLMTLALAYGSALVGMRILHRHFERAGVA</sequence>
<gene>
    <name evidence="2" type="ORF">NCTC11923_02339</name>
</gene>